<evidence type="ECO:0000256" key="1">
    <source>
        <dbReference type="SAM" id="MobiDB-lite"/>
    </source>
</evidence>
<feature type="region of interest" description="Disordered" evidence="1">
    <location>
        <begin position="155"/>
        <end position="175"/>
    </location>
</feature>
<feature type="compositionally biased region" description="Low complexity" evidence="1">
    <location>
        <begin position="1036"/>
        <end position="1046"/>
    </location>
</feature>
<feature type="compositionally biased region" description="Polar residues" evidence="1">
    <location>
        <begin position="232"/>
        <end position="248"/>
    </location>
</feature>
<evidence type="ECO:0000313" key="4">
    <source>
        <dbReference type="Proteomes" id="UP001301958"/>
    </source>
</evidence>
<feature type="region of interest" description="Disordered" evidence="1">
    <location>
        <begin position="1022"/>
        <end position="1128"/>
    </location>
</feature>
<reference evidence="3" key="2">
    <citation type="submission" date="2023-05" db="EMBL/GenBank/DDBJ databases">
        <authorList>
            <consortium name="Lawrence Berkeley National Laboratory"/>
            <person name="Steindorff A."/>
            <person name="Hensen N."/>
            <person name="Bonometti L."/>
            <person name="Westerberg I."/>
            <person name="Brannstrom I.O."/>
            <person name="Guillou S."/>
            <person name="Cros-Aarteil S."/>
            <person name="Calhoun S."/>
            <person name="Haridas S."/>
            <person name="Kuo A."/>
            <person name="Mondo S."/>
            <person name="Pangilinan J."/>
            <person name="Riley R."/>
            <person name="Labutti K."/>
            <person name="Andreopoulos B."/>
            <person name="Lipzen A."/>
            <person name="Chen C."/>
            <person name="Yanf M."/>
            <person name="Daum C."/>
            <person name="Ng V."/>
            <person name="Clum A."/>
            <person name="Ohm R."/>
            <person name="Martin F."/>
            <person name="Silar P."/>
            <person name="Natvig D."/>
            <person name="Lalanne C."/>
            <person name="Gautier V."/>
            <person name="Ament-Velasquez S.L."/>
            <person name="Kruys A."/>
            <person name="Hutchinson M.I."/>
            <person name="Powell A.J."/>
            <person name="Barry K."/>
            <person name="Miller A.N."/>
            <person name="Grigoriev I.V."/>
            <person name="Debuchy R."/>
            <person name="Gladieux P."/>
            <person name="Thoren M.H."/>
            <person name="Johannesson H."/>
        </authorList>
    </citation>
    <scope>NUCLEOTIDE SEQUENCE</scope>
    <source>
        <strain evidence="3">CBS 990.96</strain>
    </source>
</reference>
<dbReference type="GO" id="GO:0005524">
    <property type="term" value="F:ATP binding"/>
    <property type="evidence" value="ECO:0007669"/>
    <property type="project" value="InterPro"/>
</dbReference>
<feature type="region of interest" description="Disordered" evidence="1">
    <location>
        <begin position="232"/>
        <end position="252"/>
    </location>
</feature>
<dbReference type="Gene3D" id="3.40.50.300">
    <property type="entry name" value="P-loop containing nucleotide triphosphate hydrolases"/>
    <property type="match status" value="1"/>
</dbReference>
<dbReference type="EMBL" id="MU865404">
    <property type="protein sequence ID" value="KAK4224087.1"/>
    <property type="molecule type" value="Genomic_DNA"/>
</dbReference>
<feature type="compositionally biased region" description="Basic and acidic residues" evidence="1">
    <location>
        <begin position="41"/>
        <end position="56"/>
    </location>
</feature>
<dbReference type="Pfam" id="PF23232">
    <property type="entry name" value="AAA_lid_13"/>
    <property type="match status" value="1"/>
</dbReference>
<feature type="domain" description="AAA+ ATPase" evidence="2">
    <location>
        <begin position="767"/>
        <end position="894"/>
    </location>
</feature>
<proteinExistence type="predicted"/>
<feature type="compositionally biased region" description="Basic and acidic residues" evidence="1">
    <location>
        <begin position="22"/>
        <end position="34"/>
    </location>
</feature>
<dbReference type="SUPFAM" id="SSF52540">
    <property type="entry name" value="P-loop containing nucleoside triphosphate hydrolases"/>
    <property type="match status" value="1"/>
</dbReference>
<evidence type="ECO:0000259" key="2">
    <source>
        <dbReference type="SMART" id="SM00382"/>
    </source>
</evidence>
<accession>A0AAN7GQ82</accession>
<reference evidence="3" key="1">
    <citation type="journal article" date="2023" name="Mol. Phylogenet. Evol.">
        <title>Genome-scale phylogeny and comparative genomics of the fungal order Sordariales.</title>
        <authorList>
            <person name="Hensen N."/>
            <person name="Bonometti L."/>
            <person name="Westerberg I."/>
            <person name="Brannstrom I.O."/>
            <person name="Guillou S."/>
            <person name="Cros-Aarteil S."/>
            <person name="Calhoun S."/>
            <person name="Haridas S."/>
            <person name="Kuo A."/>
            <person name="Mondo S."/>
            <person name="Pangilinan J."/>
            <person name="Riley R."/>
            <person name="LaButti K."/>
            <person name="Andreopoulos B."/>
            <person name="Lipzen A."/>
            <person name="Chen C."/>
            <person name="Yan M."/>
            <person name="Daum C."/>
            <person name="Ng V."/>
            <person name="Clum A."/>
            <person name="Steindorff A."/>
            <person name="Ohm R.A."/>
            <person name="Martin F."/>
            <person name="Silar P."/>
            <person name="Natvig D.O."/>
            <person name="Lalanne C."/>
            <person name="Gautier V."/>
            <person name="Ament-Velasquez S.L."/>
            <person name="Kruys A."/>
            <person name="Hutchinson M.I."/>
            <person name="Powell A.J."/>
            <person name="Barry K."/>
            <person name="Miller A.N."/>
            <person name="Grigoriev I.V."/>
            <person name="Debuchy R."/>
            <person name="Gladieux P."/>
            <person name="Hiltunen Thoren M."/>
            <person name="Johannesson H."/>
        </authorList>
    </citation>
    <scope>NUCLEOTIDE SEQUENCE</scope>
    <source>
        <strain evidence="3">CBS 990.96</strain>
    </source>
</reference>
<dbReference type="Proteomes" id="UP001301958">
    <property type="component" value="Unassembled WGS sequence"/>
</dbReference>
<dbReference type="Pfam" id="PF22942">
    <property type="entry name" value="DUF7025"/>
    <property type="match status" value="1"/>
</dbReference>
<feature type="compositionally biased region" description="Acidic residues" evidence="1">
    <location>
        <begin position="1024"/>
        <end position="1035"/>
    </location>
</feature>
<feature type="region of interest" description="Disordered" evidence="1">
    <location>
        <begin position="1"/>
        <end position="96"/>
    </location>
</feature>
<dbReference type="InterPro" id="IPR056599">
    <property type="entry name" value="AAA_lid_fung"/>
</dbReference>
<dbReference type="InterPro" id="IPR054289">
    <property type="entry name" value="DUF7025"/>
</dbReference>
<dbReference type="AlphaFoldDB" id="A0AAN7GQ82"/>
<organism evidence="3 4">
    <name type="scientific">Podospora fimiseda</name>
    <dbReference type="NCBI Taxonomy" id="252190"/>
    <lineage>
        <taxon>Eukaryota</taxon>
        <taxon>Fungi</taxon>
        <taxon>Dikarya</taxon>
        <taxon>Ascomycota</taxon>
        <taxon>Pezizomycotina</taxon>
        <taxon>Sordariomycetes</taxon>
        <taxon>Sordariomycetidae</taxon>
        <taxon>Sordariales</taxon>
        <taxon>Podosporaceae</taxon>
        <taxon>Podospora</taxon>
    </lineage>
</organism>
<dbReference type="InterPro" id="IPR027417">
    <property type="entry name" value="P-loop_NTPase"/>
</dbReference>
<comment type="caution">
    <text evidence="3">The sequence shown here is derived from an EMBL/GenBank/DDBJ whole genome shotgun (WGS) entry which is preliminary data.</text>
</comment>
<name>A0AAN7GQ82_9PEZI</name>
<feature type="compositionally biased region" description="Acidic residues" evidence="1">
    <location>
        <begin position="1111"/>
        <end position="1128"/>
    </location>
</feature>
<dbReference type="InterPro" id="IPR003593">
    <property type="entry name" value="AAA+_ATPase"/>
</dbReference>
<feature type="compositionally biased region" description="Polar residues" evidence="1">
    <location>
        <begin position="1"/>
        <end position="14"/>
    </location>
</feature>
<dbReference type="PANTHER" id="PTHR46411">
    <property type="entry name" value="FAMILY ATPASE, PUTATIVE-RELATED"/>
    <property type="match status" value="1"/>
</dbReference>
<dbReference type="Pfam" id="PF00004">
    <property type="entry name" value="AAA"/>
    <property type="match status" value="1"/>
</dbReference>
<dbReference type="CDD" id="cd19481">
    <property type="entry name" value="RecA-like_protease"/>
    <property type="match status" value="1"/>
</dbReference>
<evidence type="ECO:0000313" key="3">
    <source>
        <dbReference type="EMBL" id="KAK4224087.1"/>
    </source>
</evidence>
<feature type="compositionally biased region" description="Acidic residues" evidence="1">
    <location>
        <begin position="66"/>
        <end position="85"/>
    </location>
</feature>
<feature type="region of interest" description="Disordered" evidence="1">
    <location>
        <begin position="323"/>
        <end position="349"/>
    </location>
</feature>
<dbReference type="SMART" id="SM00382">
    <property type="entry name" value="AAA"/>
    <property type="match status" value="1"/>
</dbReference>
<gene>
    <name evidence="3" type="ORF">QBC38DRAFT_486247</name>
</gene>
<protein>
    <recommendedName>
        <fullName evidence="2">AAA+ ATPase domain-containing protein</fullName>
    </recommendedName>
</protein>
<feature type="compositionally biased region" description="Basic residues" evidence="1">
    <location>
        <begin position="1062"/>
        <end position="1091"/>
    </location>
</feature>
<dbReference type="GO" id="GO:0016887">
    <property type="term" value="F:ATP hydrolysis activity"/>
    <property type="evidence" value="ECO:0007669"/>
    <property type="project" value="InterPro"/>
</dbReference>
<keyword evidence="4" id="KW-1185">Reference proteome</keyword>
<feature type="compositionally biased region" description="Basic and acidic residues" evidence="1">
    <location>
        <begin position="323"/>
        <end position="339"/>
    </location>
</feature>
<dbReference type="InterPro" id="IPR003959">
    <property type="entry name" value="ATPase_AAA_core"/>
</dbReference>
<sequence>MPTQGQTLNTTIHAQGSEGAADAEKDSPADKNKPESPPVIAEDHGKSPAEPKHKQIDIQAQNQGDETSDQEQDIPNETASDDSDSTDSFVSDKSIVTTYLRTAKPSSIFRAYKSKLSSKRPRAAPQAGDEASTLVEGLIDYLRVLEDRVADLEDQIKSSDDSSDSDAEPLPPIDDTISVVPTIKLYSVRAPMQYHPANRPGEKRRWQAEAGTYECEHDTQHLIRAVYMPKASENTPDAQLSQSPQQDPENPDNIDEIVHFSVMSNFIHWFLSRKLNLPPLQPTSPIGAKLGSHTVMRFRPPYRAVLTHLDDFMAELQKLEGKYGRPMSPDERPPTDHFPDATTGPPPPPSPIWDCPAGLIHFRVYVNFIHKYLAPEVQFYRDLRAARVDIVAFEHLWMLFEIGDTIYCPLRDPGREFYLTSEGPGKEHRPIRRLTPQGYRIAAVEGGLPLANMVLMPRNIYPSDHMADRDTPEGIKQRIRRPPMHSVVKNAYSDLRVYCYYIDFNGKEYGSVSDVFVFKPYDRELEIRSLQVYPVAYANGSRLLERGLKFMDATVVSHMQYEGLTVGANREEINSPVVVDTKLAFEGDSSLGNNQVQAPKFDSRQRFWLINQPANRERSLILPAPNCFHPRCQMDVCIFRASGSGQANWMYRDGRPQAHLKSVLEEQERAGEGPLSSSFRNRMMSADLIRLLPGSVPAFALRNRKWVLLDLDLLKPVEHNHEWKNLVLPKGHRKMVQAMVETHTAQSGGGENAAKTVGMDLVRGKGKGCIILLHGVPGVGKTSTAECVAAHTNKPLYPITCGDIGYRPEDVERNMESHFKLAHKWGCVLLLDEADVFLAKRDQRDVQRNGLVSVFLRILEYYSGILFLTTNRVGAIDDAFRSRLHLTLYYPRLNKEQTIKIFKRNFKRIVDINEDRKGRGLLPFEYQKSDMKGIIRWAEESWKKLRWNGRQIRNTFQTVLALAEFDARGNGNSGPTNPVMTKSHFKIVASASVQFNLYLKQTHGHDEDEIAKRDLTRASNFSLEIEDSTSDEDSSSSEQSNDGNDSGTERDSEETDDDSDHGKKKKGQKKAKRKDQKGSKKGRSGKSGSKKAKGDEEGKKRKQRKKKEEEKAEEEEEDESESESDDSE</sequence>
<dbReference type="PANTHER" id="PTHR46411:SF2">
    <property type="entry name" value="AAA+ ATPASE DOMAIN-CONTAINING PROTEIN"/>
    <property type="match status" value="1"/>
</dbReference>